<dbReference type="Proteomes" id="UP001143747">
    <property type="component" value="Unassembled WGS sequence"/>
</dbReference>
<dbReference type="Pfam" id="PF01297">
    <property type="entry name" value="ZnuA"/>
    <property type="match status" value="1"/>
</dbReference>
<dbReference type="PRINTS" id="PR00691">
    <property type="entry name" value="ADHESINB"/>
</dbReference>
<dbReference type="InterPro" id="IPR006129">
    <property type="entry name" value="AdhesinB"/>
</dbReference>
<keyword evidence="3" id="KW-0732">Signal</keyword>
<comment type="caution">
    <text evidence="4">The sequence shown here is derived from an EMBL/GenBank/DDBJ whole genome shotgun (WGS) entry which is preliminary data.</text>
</comment>
<dbReference type="AlphaFoldDB" id="A0A9Q4KSJ2"/>
<evidence type="ECO:0000313" key="5">
    <source>
        <dbReference type="Proteomes" id="UP001143747"/>
    </source>
</evidence>
<comment type="similarity">
    <text evidence="1">Belongs to the bacterial solute-binding protein 9 family.</text>
</comment>
<dbReference type="PANTHER" id="PTHR42953">
    <property type="entry name" value="HIGH-AFFINITY ZINC UPTAKE SYSTEM PROTEIN ZNUA-RELATED"/>
    <property type="match status" value="1"/>
</dbReference>
<dbReference type="InterPro" id="IPR006127">
    <property type="entry name" value="ZnuA-like"/>
</dbReference>
<dbReference type="GO" id="GO:0046872">
    <property type="term" value="F:metal ion binding"/>
    <property type="evidence" value="ECO:0007669"/>
    <property type="project" value="InterPro"/>
</dbReference>
<keyword evidence="2" id="KW-0813">Transport</keyword>
<dbReference type="GO" id="GO:0007155">
    <property type="term" value="P:cell adhesion"/>
    <property type="evidence" value="ECO:0007669"/>
    <property type="project" value="InterPro"/>
</dbReference>
<dbReference type="RefSeq" id="WP_274924508.1">
    <property type="nucleotide sequence ID" value="NZ_JAKELO010000002.1"/>
</dbReference>
<dbReference type="GO" id="GO:0030001">
    <property type="term" value="P:metal ion transport"/>
    <property type="evidence" value="ECO:0007669"/>
    <property type="project" value="InterPro"/>
</dbReference>
<protein>
    <submittedName>
        <fullName evidence="4">Zinc ABC transporter substrate-binding protein</fullName>
    </submittedName>
</protein>
<gene>
    <name evidence="4" type="ORF">L0665_04475</name>
</gene>
<evidence type="ECO:0000256" key="1">
    <source>
        <dbReference type="ARBA" id="ARBA00011028"/>
    </source>
</evidence>
<dbReference type="EMBL" id="JAKELO010000002">
    <property type="protein sequence ID" value="MDE4907864.1"/>
    <property type="molecule type" value="Genomic_DNA"/>
</dbReference>
<evidence type="ECO:0000256" key="2">
    <source>
        <dbReference type="ARBA" id="ARBA00022448"/>
    </source>
</evidence>
<evidence type="ECO:0000256" key="3">
    <source>
        <dbReference type="ARBA" id="ARBA00022729"/>
    </source>
</evidence>
<keyword evidence="5" id="KW-1185">Reference proteome</keyword>
<proteinExistence type="inferred from homology"/>
<dbReference type="Gene3D" id="3.40.50.1980">
    <property type="entry name" value="Nitrogenase molybdenum iron protein domain"/>
    <property type="match status" value="2"/>
</dbReference>
<dbReference type="PANTHER" id="PTHR42953:SF3">
    <property type="entry name" value="HIGH-AFFINITY ZINC UPTAKE SYSTEM PROTEIN ZNUA"/>
    <property type="match status" value="1"/>
</dbReference>
<reference evidence="4" key="1">
    <citation type="submission" date="2022-01" db="EMBL/GenBank/DDBJ databases">
        <title>Draft genome of Methanogenium marinum DSM 15558.</title>
        <authorList>
            <person name="Chen S.-C."/>
            <person name="You Y.-T."/>
        </authorList>
    </citation>
    <scope>NUCLEOTIDE SEQUENCE</scope>
    <source>
        <strain evidence="4">DSM 15558</strain>
    </source>
</reference>
<name>A0A9Q4KSJ2_9EURY</name>
<dbReference type="SUPFAM" id="SSF53807">
    <property type="entry name" value="Helical backbone' metal receptor"/>
    <property type="match status" value="1"/>
</dbReference>
<sequence length="283" mass="30623">MNDTVPVTPVGGEINSSAPLSVAVTIPPYQEFAEAIGGKRVEVMVMVPPGASPHTYEPTPGQLRALSKTPLYLAVGTGIEFEDSWMDSLTSVNRDMQVVDTSLGITLLSTETEDTATADDTIRYDPHVWLSPANARIIARNIADAYIAYAPRDAAYFEAQFKTYDENLASLDEGIKDTFAGTAKNTVLVYHPAWGYYADQYELDMTSVEEDGKEPSPASLKAIITSAEEAGIPVIFASPESPTRNAEAIADEIGGSVVYISPLAENYTENLVEVTDAFRKWAV</sequence>
<evidence type="ECO:0000313" key="4">
    <source>
        <dbReference type="EMBL" id="MDE4907864.1"/>
    </source>
</evidence>
<dbReference type="InterPro" id="IPR050492">
    <property type="entry name" value="Bact_metal-bind_prot9"/>
</dbReference>
<organism evidence="4 5">
    <name type="scientific">Methanogenium marinum</name>
    <dbReference type="NCBI Taxonomy" id="348610"/>
    <lineage>
        <taxon>Archaea</taxon>
        <taxon>Methanobacteriati</taxon>
        <taxon>Methanobacteriota</taxon>
        <taxon>Stenosarchaea group</taxon>
        <taxon>Methanomicrobia</taxon>
        <taxon>Methanomicrobiales</taxon>
        <taxon>Methanomicrobiaceae</taxon>
        <taxon>Methanogenium</taxon>
    </lineage>
</organism>
<accession>A0A9Q4KSJ2</accession>